<sequence length="186" mass="21185">MNKIKIIKKNDEYSSEYQIGDTFEIEGTWYGGVHIIGKTGAPVSLDKDEYIYLDANPENKAASTSVISHPESSASTQTSTVIPEAQPASTLSANTEKNNAEPLHEIHVGDIVRHFKREWVSEESTKYLYNVLAFAEHTETGEKLVVYQAMYAPFKICARPYDMFMSEVDHQKYPGIRQQWRFEVNE</sequence>
<gene>
    <name evidence="3" type="ORF">ERS852574_00054</name>
</gene>
<name>A0A173QU94_9FIRM</name>
<dbReference type="EMBL" id="CYXR01000001">
    <property type="protein sequence ID" value="CUM69204.1"/>
    <property type="molecule type" value="Genomic_DNA"/>
</dbReference>
<dbReference type="InterPro" id="IPR037135">
    <property type="entry name" value="DUF1653-like_dom_sf"/>
</dbReference>
<proteinExistence type="predicted"/>
<feature type="domain" description="DUF1653" evidence="2">
    <location>
        <begin position="111"/>
        <end position="183"/>
    </location>
</feature>
<evidence type="ECO:0000259" key="2">
    <source>
        <dbReference type="Pfam" id="PF07866"/>
    </source>
</evidence>
<protein>
    <submittedName>
        <fullName evidence="3">Uncharacterized protein conserved in bacteria</fullName>
    </submittedName>
</protein>
<dbReference type="Pfam" id="PF07866">
    <property type="entry name" value="DUF1653"/>
    <property type="match status" value="1"/>
</dbReference>
<reference evidence="3 4" key="1">
    <citation type="submission" date="2015-09" db="EMBL/GenBank/DDBJ databases">
        <authorList>
            <consortium name="Pathogen Informatics"/>
        </authorList>
    </citation>
    <scope>NUCLEOTIDE SEQUENCE [LARGE SCALE GENOMIC DNA]</scope>
    <source>
        <strain evidence="3 4">2789STDY5834962</strain>
    </source>
</reference>
<dbReference type="Gene3D" id="2.30.30.320">
    <property type="entry name" value="DUF1653-like domain"/>
    <property type="match status" value="1"/>
</dbReference>
<evidence type="ECO:0000313" key="3">
    <source>
        <dbReference type="EMBL" id="CUM69204.1"/>
    </source>
</evidence>
<dbReference type="RefSeq" id="WP_055155443.1">
    <property type="nucleotide sequence ID" value="NZ_CYXR01000001.1"/>
</dbReference>
<evidence type="ECO:0000313" key="4">
    <source>
        <dbReference type="Proteomes" id="UP000095727"/>
    </source>
</evidence>
<dbReference type="AlphaFoldDB" id="A0A173QU94"/>
<accession>A0A173QU94</accession>
<dbReference type="InterPro" id="IPR023387">
    <property type="entry name" value="DUF1653-like_dom"/>
</dbReference>
<feature type="region of interest" description="Disordered" evidence="1">
    <location>
        <begin position="63"/>
        <end position="82"/>
    </location>
</feature>
<organism evidence="3 4">
    <name type="scientific">Coprococcus comes</name>
    <dbReference type="NCBI Taxonomy" id="410072"/>
    <lineage>
        <taxon>Bacteria</taxon>
        <taxon>Bacillati</taxon>
        <taxon>Bacillota</taxon>
        <taxon>Clostridia</taxon>
        <taxon>Lachnospirales</taxon>
        <taxon>Lachnospiraceae</taxon>
        <taxon>Coprococcus</taxon>
    </lineage>
</organism>
<evidence type="ECO:0000256" key="1">
    <source>
        <dbReference type="SAM" id="MobiDB-lite"/>
    </source>
</evidence>
<dbReference type="Proteomes" id="UP000095727">
    <property type="component" value="Unassembled WGS sequence"/>
</dbReference>